<sequence>MGLSVWTVLGCVALAAGAPLETEKRYKQSPLSAHADGQTVEVNGTAYYVPAKPEITLSLLNGPLAATDAPALFPITVLVEGASDITTFSTQDDVWSPSFGTTVLLPASLSAAGLPEGVTTIFSESCSDLPAGPYFLSVSGNSYGVYKAYRLYTDSSFAFYYGLVDDQEGGYKIMAGTSPATDGAASIAVPSRLYYAAPTAEKPLSGVRLGVKDLYHIKGLKTSMGNRAWFHLYPPANDTAVSVQRLIDLGAIVVGKTRTSQFANGEAPTIDWVDYHDPFNPRGDGYGDPSSSSAGAGSAEASYDWIDMNIGSDTGGSVRAPAGYSSLYGNRPSLGAISTTGVLPMSPEMDTLAFVTRSAAEFSTWGKAWYGENPVFKSYTSFPTKLIYPIDTPGINTTEYPSPGFFPSSLNDSQPLYDAFIAALESILNTTKLEYDFYSEYKDTSGTGLYPPDHVGEVWTKLTCYEQSRNVWNPFFGDYEAAHDGDAPFLDPPVKRNYEYGLNQTDADYERILEEKGVFESWVRTQLLTSDFDSASCSNAILVNPIVTGAPTSKATYAEAPTGDNVYLGWNRYGISQLAGVPEVVLPLGTVPYLSPVTGTIKQSPVAVSLLAGFGCDFMLFDLVEKLAEVGAIPSVVRTGSVL</sequence>
<feature type="domain" description="Amidase" evidence="2">
    <location>
        <begin position="194"/>
        <end position="368"/>
    </location>
</feature>
<dbReference type="SUPFAM" id="SSF75304">
    <property type="entry name" value="Amidase signature (AS) enzymes"/>
    <property type="match status" value="1"/>
</dbReference>
<evidence type="ECO:0000313" key="4">
    <source>
        <dbReference type="Proteomes" id="UP000799770"/>
    </source>
</evidence>
<dbReference type="Proteomes" id="UP000799770">
    <property type="component" value="Unassembled WGS sequence"/>
</dbReference>
<dbReference type="OrthoDB" id="5423360at2759"/>
<dbReference type="PANTHER" id="PTHR46310">
    <property type="entry name" value="AMIDASE 1"/>
    <property type="match status" value="1"/>
</dbReference>
<accession>A0A6A5YVI2</accession>
<evidence type="ECO:0000256" key="1">
    <source>
        <dbReference type="SAM" id="SignalP"/>
    </source>
</evidence>
<dbReference type="InterPro" id="IPR036928">
    <property type="entry name" value="AS_sf"/>
</dbReference>
<proteinExistence type="predicted"/>
<name>A0A6A5YVI2_9PLEO</name>
<gene>
    <name evidence="3" type="ORF">BDV96DRAFT_582481</name>
</gene>
<evidence type="ECO:0000259" key="2">
    <source>
        <dbReference type="Pfam" id="PF01425"/>
    </source>
</evidence>
<dbReference type="AlphaFoldDB" id="A0A6A5YVI2"/>
<feature type="chain" id="PRO_5025347728" evidence="1">
    <location>
        <begin position="18"/>
        <end position="643"/>
    </location>
</feature>
<evidence type="ECO:0000313" key="3">
    <source>
        <dbReference type="EMBL" id="KAF2111070.1"/>
    </source>
</evidence>
<dbReference type="PANTHER" id="PTHR46310:SF7">
    <property type="entry name" value="AMIDASE 1"/>
    <property type="match status" value="1"/>
</dbReference>
<dbReference type="Gene3D" id="3.90.1300.10">
    <property type="entry name" value="Amidase signature (AS) domain"/>
    <property type="match status" value="1"/>
</dbReference>
<dbReference type="EMBL" id="ML977335">
    <property type="protein sequence ID" value="KAF2111070.1"/>
    <property type="molecule type" value="Genomic_DNA"/>
</dbReference>
<dbReference type="Pfam" id="PF01425">
    <property type="entry name" value="Amidase"/>
    <property type="match status" value="1"/>
</dbReference>
<reference evidence="3" key="1">
    <citation type="journal article" date="2020" name="Stud. Mycol.">
        <title>101 Dothideomycetes genomes: a test case for predicting lifestyles and emergence of pathogens.</title>
        <authorList>
            <person name="Haridas S."/>
            <person name="Albert R."/>
            <person name="Binder M."/>
            <person name="Bloem J."/>
            <person name="Labutti K."/>
            <person name="Salamov A."/>
            <person name="Andreopoulos B."/>
            <person name="Baker S."/>
            <person name="Barry K."/>
            <person name="Bills G."/>
            <person name="Bluhm B."/>
            <person name="Cannon C."/>
            <person name="Castanera R."/>
            <person name="Culley D."/>
            <person name="Daum C."/>
            <person name="Ezra D."/>
            <person name="Gonzalez J."/>
            <person name="Henrissat B."/>
            <person name="Kuo A."/>
            <person name="Liang C."/>
            <person name="Lipzen A."/>
            <person name="Lutzoni F."/>
            <person name="Magnuson J."/>
            <person name="Mondo S."/>
            <person name="Nolan M."/>
            <person name="Ohm R."/>
            <person name="Pangilinan J."/>
            <person name="Park H.-J."/>
            <person name="Ramirez L."/>
            <person name="Alfaro M."/>
            <person name="Sun H."/>
            <person name="Tritt A."/>
            <person name="Yoshinaga Y."/>
            <person name="Zwiers L.-H."/>
            <person name="Turgeon B."/>
            <person name="Goodwin S."/>
            <person name="Spatafora J."/>
            <person name="Crous P."/>
            <person name="Grigoriev I."/>
        </authorList>
    </citation>
    <scope>NUCLEOTIDE SEQUENCE</scope>
    <source>
        <strain evidence="3">CBS 627.86</strain>
    </source>
</reference>
<protein>
    <submittedName>
        <fullName evidence="3">Amidase signature domain-containing protein</fullName>
    </submittedName>
</protein>
<feature type="signal peptide" evidence="1">
    <location>
        <begin position="1"/>
        <end position="17"/>
    </location>
</feature>
<keyword evidence="1" id="KW-0732">Signal</keyword>
<organism evidence="3 4">
    <name type="scientific">Lophiotrema nucula</name>
    <dbReference type="NCBI Taxonomy" id="690887"/>
    <lineage>
        <taxon>Eukaryota</taxon>
        <taxon>Fungi</taxon>
        <taxon>Dikarya</taxon>
        <taxon>Ascomycota</taxon>
        <taxon>Pezizomycotina</taxon>
        <taxon>Dothideomycetes</taxon>
        <taxon>Pleosporomycetidae</taxon>
        <taxon>Pleosporales</taxon>
        <taxon>Lophiotremataceae</taxon>
        <taxon>Lophiotrema</taxon>
    </lineage>
</organism>
<keyword evidence="4" id="KW-1185">Reference proteome</keyword>
<dbReference type="InterPro" id="IPR023631">
    <property type="entry name" value="Amidase_dom"/>
</dbReference>